<evidence type="ECO:0000313" key="1">
    <source>
        <dbReference type="EMBL" id="GAA3196324.1"/>
    </source>
</evidence>
<name>A0ABP6PZ64_9ACTN</name>
<proteinExistence type="predicted"/>
<sequence length="114" mass="12993">MTRIVLLGTLEKTLKGGEMSEEDHATELSFLTRRYPDWTIWFGPSTKHWWALPPRDHDIGDFVEAETVQHLVVHIESIRTKPPAHRDDPSSILRLGAPPIRRVPLATRPGDPAR</sequence>
<reference evidence="2" key="1">
    <citation type="journal article" date="2019" name="Int. J. Syst. Evol. Microbiol.">
        <title>The Global Catalogue of Microorganisms (GCM) 10K type strain sequencing project: providing services to taxonomists for standard genome sequencing and annotation.</title>
        <authorList>
            <consortium name="The Broad Institute Genomics Platform"/>
            <consortium name="The Broad Institute Genome Sequencing Center for Infectious Disease"/>
            <person name="Wu L."/>
            <person name="Ma J."/>
        </authorList>
    </citation>
    <scope>NUCLEOTIDE SEQUENCE [LARGE SCALE GENOMIC DNA]</scope>
    <source>
        <strain evidence="2">JCM 9377</strain>
    </source>
</reference>
<accession>A0ABP6PZ64</accession>
<keyword evidence="2" id="KW-1185">Reference proteome</keyword>
<dbReference type="Proteomes" id="UP001501237">
    <property type="component" value="Unassembled WGS sequence"/>
</dbReference>
<comment type="caution">
    <text evidence="1">The sequence shown here is derived from an EMBL/GenBank/DDBJ whole genome shotgun (WGS) entry which is preliminary data.</text>
</comment>
<gene>
    <name evidence="1" type="ORF">GCM10010468_06880</name>
</gene>
<evidence type="ECO:0000313" key="2">
    <source>
        <dbReference type="Proteomes" id="UP001501237"/>
    </source>
</evidence>
<protein>
    <submittedName>
        <fullName evidence="1">Uncharacterized protein</fullName>
    </submittedName>
</protein>
<organism evidence="1 2">
    <name type="scientific">Actinocorallia longicatena</name>
    <dbReference type="NCBI Taxonomy" id="111803"/>
    <lineage>
        <taxon>Bacteria</taxon>
        <taxon>Bacillati</taxon>
        <taxon>Actinomycetota</taxon>
        <taxon>Actinomycetes</taxon>
        <taxon>Streptosporangiales</taxon>
        <taxon>Thermomonosporaceae</taxon>
        <taxon>Actinocorallia</taxon>
    </lineage>
</organism>
<dbReference type="EMBL" id="BAAAUV010000002">
    <property type="protein sequence ID" value="GAA3196324.1"/>
    <property type="molecule type" value="Genomic_DNA"/>
</dbReference>